<evidence type="ECO:0000313" key="3">
    <source>
        <dbReference type="EMBL" id="PIP60708.1"/>
    </source>
</evidence>
<dbReference type="SUPFAM" id="SSF51206">
    <property type="entry name" value="cAMP-binding domain-like"/>
    <property type="match status" value="1"/>
</dbReference>
<evidence type="ECO:0008006" key="5">
    <source>
        <dbReference type="Google" id="ProtNLM"/>
    </source>
</evidence>
<feature type="compositionally biased region" description="Basic residues" evidence="2">
    <location>
        <begin position="1"/>
        <end position="14"/>
    </location>
</feature>
<dbReference type="InterPro" id="IPR018490">
    <property type="entry name" value="cNMP-bd_dom_sf"/>
</dbReference>
<feature type="region of interest" description="Disordered" evidence="2">
    <location>
        <begin position="1"/>
        <end position="39"/>
    </location>
</feature>
<accession>A0A2H0BUN0</accession>
<comment type="caution">
    <text evidence="3">The sequence shown here is derived from an EMBL/GenBank/DDBJ whole genome shotgun (WGS) entry which is preliminary data.</text>
</comment>
<proteinExistence type="predicted"/>
<sequence length="331" mass="37811">MTKAIKNGKVRRSRISRDRSLQEGIMSEKVTDHRSSQPSQAAEAVGTFMPGQKIVSFLESTHTAFLIIDGYALLYTLSSQGEPMTKSINELRAGDIVNPELLIHEDVLEIESAYEVVAKTHVRVIPLTFRDLWGQETPQHKRLENIEHTIHALAPLWASCTNERVSRQEEMESYNEAFEKLRAELDRATQRAQDLENEKDDLERQLHQLHGFNQGLTKEKVNAVLLEAYRKERKQNLALRRDVFKRTMEAQGALKSVELLTEYIEELGELQDLSVLCVTNASAFQSELHRFFMTLAQMPENPTLTQLGFQGITVLFDQFGLKDHKDPFSST</sequence>
<keyword evidence="1" id="KW-0175">Coiled coil</keyword>
<dbReference type="EMBL" id="PCSZ01000039">
    <property type="protein sequence ID" value="PIP60708.1"/>
    <property type="molecule type" value="Genomic_DNA"/>
</dbReference>
<reference evidence="3 4" key="1">
    <citation type="submission" date="2017-09" db="EMBL/GenBank/DDBJ databases">
        <title>Depth-based differentiation of microbial function through sediment-hosted aquifers and enrichment of novel symbionts in the deep terrestrial subsurface.</title>
        <authorList>
            <person name="Probst A.J."/>
            <person name="Ladd B."/>
            <person name="Jarett J.K."/>
            <person name="Geller-Mcgrath D.E."/>
            <person name="Sieber C.M."/>
            <person name="Emerson J.B."/>
            <person name="Anantharaman K."/>
            <person name="Thomas B.C."/>
            <person name="Malmstrom R."/>
            <person name="Stieglmeier M."/>
            <person name="Klingl A."/>
            <person name="Woyke T."/>
            <person name="Ryan C.M."/>
            <person name="Banfield J.F."/>
        </authorList>
    </citation>
    <scope>NUCLEOTIDE SEQUENCE [LARGE SCALE GENOMIC DNA]</scope>
    <source>
        <strain evidence="3">CG22_combo_CG10-13_8_21_14_all_47_17</strain>
    </source>
</reference>
<gene>
    <name evidence="3" type="ORF">COX00_01980</name>
</gene>
<dbReference type="AlphaFoldDB" id="A0A2H0BUN0"/>
<feature type="coiled-coil region" evidence="1">
    <location>
        <begin position="164"/>
        <end position="212"/>
    </location>
</feature>
<evidence type="ECO:0000313" key="4">
    <source>
        <dbReference type="Proteomes" id="UP000231581"/>
    </source>
</evidence>
<evidence type="ECO:0000256" key="2">
    <source>
        <dbReference type="SAM" id="MobiDB-lite"/>
    </source>
</evidence>
<dbReference type="Proteomes" id="UP000231581">
    <property type="component" value="Unassembled WGS sequence"/>
</dbReference>
<evidence type="ECO:0000256" key="1">
    <source>
        <dbReference type="SAM" id="Coils"/>
    </source>
</evidence>
<protein>
    <recommendedName>
        <fullName evidence="5">Cyclic nucleotide-binding domain-containing protein</fullName>
    </recommendedName>
</protein>
<name>A0A2H0BUN0_9BACT</name>
<organism evidence="3 4">
    <name type="scientific">Candidatus Uhrbacteria bacterium CG22_combo_CG10-13_8_21_14_all_47_17</name>
    <dbReference type="NCBI Taxonomy" id="1975041"/>
    <lineage>
        <taxon>Bacteria</taxon>
        <taxon>Candidatus Uhriibacteriota</taxon>
    </lineage>
</organism>